<dbReference type="Proteomes" id="UP001164705">
    <property type="component" value="Chromosome"/>
</dbReference>
<accession>A0A9E8MWT8</accession>
<organism evidence="1 2">
    <name type="scientific">Lacinutrix neustonica</name>
    <dbReference type="NCBI Taxonomy" id="2980107"/>
    <lineage>
        <taxon>Bacteria</taxon>
        <taxon>Pseudomonadati</taxon>
        <taxon>Bacteroidota</taxon>
        <taxon>Flavobacteriia</taxon>
        <taxon>Flavobacteriales</taxon>
        <taxon>Flavobacteriaceae</taxon>
        <taxon>Lacinutrix</taxon>
    </lineage>
</organism>
<name>A0A9E8MWT8_9FLAO</name>
<dbReference type="RefSeq" id="WP_267676322.1">
    <property type="nucleotide sequence ID" value="NZ_CP113088.1"/>
</dbReference>
<evidence type="ECO:0000313" key="1">
    <source>
        <dbReference type="EMBL" id="WAC01724.1"/>
    </source>
</evidence>
<reference evidence="1" key="1">
    <citation type="submission" date="2022-11" db="EMBL/GenBank/DDBJ databases">
        <title>Lacinutrix neustonica HL-RS19T sp. nov., isolated from the surface microlayer sample of brackish Lake Shihwa.</title>
        <authorList>
            <person name="Choi J.Y."/>
            <person name="Hwang C.Y."/>
        </authorList>
    </citation>
    <scope>NUCLEOTIDE SEQUENCE</scope>
    <source>
        <strain evidence="1">HL-RS19</strain>
    </source>
</reference>
<dbReference type="KEGG" id="lnu:N7U66_17765"/>
<sequence>MAYTFNMENTLNEEVIVKWYDWNDDTHGISAANYNISANGHKSIDAKNNVVIQISVFKANNNPLLDGKSMNFYATKRNMKIVENNGVTSIAYTD</sequence>
<proteinExistence type="predicted"/>
<dbReference type="EMBL" id="CP113088">
    <property type="protein sequence ID" value="WAC01724.1"/>
    <property type="molecule type" value="Genomic_DNA"/>
</dbReference>
<gene>
    <name evidence="1" type="ORF">N7U66_17765</name>
</gene>
<evidence type="ECO:0000313" key="2">
    <source>
        <dbReference type="Proteomes" id="UP001164705"/>
    </source>
</evidence>
<keyword evidence="2" id="KW-1185">Reference proteome</keyword>
<protein>
    <submittedName>
        <fullName evidence="1">Uncharacterized protein</fullName>
    </submittedName>
</protein>
<dbReference type="AlphaFoldDB" id="A0A9E8MWT8"/>